<proteinExistence type="inferred from homology"/>
<feature type="domain" description="FAD/NAD(P)-binding" evidence="12">
    <location>
        <begin position="381"/>
        <end position="615"/>
    </location>
</feature>
<dbReference type="Pfam" id="PF07992">
    <property type="entry name" value="Pyr_redox_2"/>
    <property type="match status" value="1"/>
</dbReference>
<dbReference type="InterPro" id="IPR051793">
    <property type="entry name" value="NADH:flavin_oxidoreductase"/>
</dbReference>
<dbReference type="Gene3D" id="3.20.20.70">
    <property type="entry name" value="Aldolase class I"/>
    <property type="match status" value="1"/>
</dbReference>
<keyword evidence="6" id="KW-0479">Metal-binding</keyword>
<evidence type="ECO:0000256" key="7">
    <source>
        <dbReference type="ARBA" id="ARBA00023002"/>
    </source>
</evidence>
<feature type="region of interest" description="Disordered" evidence="10">
    <location>
        <begin position="112"/>
        <end position="132"/>
    </location>
</feature>
<name>A0A7U3YFY6_GEOS0</name>
<comment type="cofactor">
    <cofactor evidence="2">
        <name>[4Fe-4S] cluster</name>
        <dbReference type="ChEBI" id="CHEBI:49883"/>
    </cofactor>
</comment>
<accession>A0A7U3YFY6</accession>
<evidence type="ECO:0000259" key="12">
    <source>
        <dbReference type="Pfam" id="PF07992"/>
    </source>
</evidence>
<dbReference type="GO" id="GO:0010181">
    <property type="term" value="F:FMN binding"/>
    <property type="evidence" value="ECO:0007669"/>
    <property type="project" value="InterPro"/>
</dbReference>
<keyword evidence="8" id="KW-0408">Iron</keyword>
<comment type="cofactor">
    <cofactor evidence="1">
        <name>FMN</name>
        <dbReference type="ChEBI" id="CHEBI:58210"/>
    </cofactor>
</comment>
<dbReference type="InterPro" id="IPR036188">
    <property type="entry name" value="FAD/NAD-bd_sf"/>
</dbReference>
<sequence length="640" mass="69489">MLKKVFEPIKIGNLQLKNRLVVPPMVTNYCNTDGTVTERYIAYHEARAKGGWGLIITEATAVDERGKGFHNMAGLWSDDQMESHSRLTERVHQHGGKIAVQLYHAGRQTGSHITGVQPVAPSPIKDPTMDETPRELTKEEIKEIIEKFGDAALRAKKAGYDAVEIHGGHGYLINQFLSPFSNKRTDEYGGTLMNRARFAVEIIENVRKKVGKHFPILFRISTVEFVEGGLTIEDTKVIARMLEQAGADAIHCSTGVYKTMMYVIQPAAVPHGFSVSFAAEIKKVVSIPVIAVGRINDPLIAESVLLSDKADLISMGRAALADPELPNKAKEGKLDEILPCIGCVQGCIGRLLKGLDICCLVNPSTGKEKEFAVEPAKEKKKVFVAGGGIAGMQSAIIAAKRGHEVHLYEKGDKLGGQWLLAAVPPSKTELNTLTIWLKAQLDKLGVHVHLKTELNENIIENENPDAVIIATGAKPFVPNIPGVNLPEVVLAQDVLAGKKDVGQSVVVVGGGLVGAETAAHLANHGKKVVIIEMQKEIVKDGEPAVKYFLLKDLQEHNVEIITSATVKEIKQGSITFEKDHVMKEIRDVDNVVIAVGSKPENTLADKLQGKVEKLITVGDALKVRKAIEAMEEGYRAGLAV</sequence>
<organism evidence="13">
    <name type="scientific">Geobacillus sp. (strain Y4.1MC1)</name>
    <dbReference type="NCBI Taxonomy" id="581103"/>
    <lineage>
        <taxon>Bacteria</taxon>
        <taxon>Bacillati</taxon>
        <taxon>Bacillota</taxon>
        <taxon>Bacilli</taxon>
        <taxon>Bacillales</taxon>
        <taxon>Anoxybacillaceae</taxon>
        <taxon>Geobacillus</taxon>
    </lineage>
</organism>
<keyword evidence="7" id="KW-0560">Oxidoreductase</keyword>
<dbReference type="GO" id="GO:0051536">
    <property type="term" value="F:iron-sulfur cluster binding"/>
    <property type="evidence" value="ECO:0007669"/>
    <property type="project" value="UniProtKB-KW"/>
</dbReference>
<dbReference type="Gene3D" id="3.40.50.720">
    <property type="entry name" value="NAD(P)-binding Rossmann-like Domain"/>
    <property type="match status" value="1"/>
</dbReference>
<keyword evidence="4" id="KW-0285">Flavoprotein</keyword>
<dbReference type="InterPro" id="IPR013785">
    <property type="entry name" value="Aldolase_TIM"/>
</dbReference>
<dbReference type="KEGG" id="gmc:GY4MC1_2325"/>
<dbReference type="InterPro" id="IPR001155">
    <property type="entry name" value="OxRdtase_FMN_N"/>
</dbReference>
<evidence type="ECO:0000313" key="13">
    <source>
        <dbReference type="EMBL" id="ADP75052.1"/>
    </source>
</evidence>
<dbReference type="PANTHER" id="PTHR42917:SF2">
    <property type="entry name" value="2,4-DIENOYL-COA REDUCTASE [(2E)-ENOYL-COA-PRODUCING]"/>
    <property type="match status" value="1"/>
</dbReference>
<dbReference type="PRINTS" id="PR00368">
    <property type="entry name" value="FADPNR"/>
</dbReference>
<evidence type="ECO:0000256" key="10">
    <source>
        <dbReference type="SAM" id="MobiDB-lite"/>
    </source>
</evidence>
<dbReference type="PANTHER" id="PTHR42917">
    <property type="entry name" value="2,4-DIENOYL-COA REDUCTASE"/>
    <property type="match status" value="1"/>
</dbReference>
<reference evidence="13" key="1">
    <citation type="submission" date="2010-10" db="EMBL/GenBank/DDBJ databases">
        <title>Complete sequence of chromosome of Geobacillus sp. Y4.1MC1.</title>
        <authorList>
            <consortium name="US DOE Joint Genome Institute"/>
            <person name="Lucas S."/>
            <person name="Copeland A."/>
            <person name="Lapidus A."/>
            <person name="Cheng J.-F."/>
            <person name="Bruce D."/>
            <person name="Goodwin L."/>
            <person name="Pitluck S."/>
            <person name="Chertkov O."/>
            <person name="Zhang X."/>
            <person name="Detter J.C."/>
            <person name="Han C."/>
            <person name="Tapia R."/>
            <person name="Land M."/>
            <person name="Hauser L."/>
            <person name="Jeffries C."/>
            <person name="Kyrpides N."/>
            <person name="Ivanova N."/>
            <person name="Ovchinnikova G."/>
            <person name="Brumm P."/>
            <person name="Mead D."/>
            <person name="Woyke T."/>
        </authorList>
    </citation>
    <scope>NUCLEOTIDE SEQUENCE [LARGE SCALE GENOMIC DNA]</scope>
    <source>
        <strain evidence="13">Y4.1MC1</strain>
    </source>
</reference>
<keyword evidence="5" id="KW-0288">FMN</keyword>
<gene>
    <name evidence="13" type="ORF">GY4MC1_2325</name>
</gene>
<protein>
    <submittedName>
        <fullName evidence="13">NADH:flavin oxidoreductase/NADH oxidase</fullName>
    </submittedName>
</protein>
<dbReference type="PRINTS" id="PR00469">
    <property type="entry name" value="PNDRDTASEII"/>
</dbReference>
<dbReference type="InterPro" id="IPR023753">
    <property type="entry name" value="FAD/NAD-binding_dom"/>
</dbReference>
<dbReference type="SUPFAM" id="SSF51395">
    <property type="entry name" value="FMN-linked oxidoreductases"/>
    <property type="match status" value="1"/>
</dbReference>
<dbReference type="Gene3D" id="3.50.50.60">
    <property type="entry name" value="FAD/NAD(P)-binding domain"/>
    <property type="match status" value="1"/>
</dbReference>
<evidence type="ECO:0000256" key="9">
    <source>
        <dbReference type="ARBA" id="ARBA00023014"/>
    </source>
</evidence>
<evidence type="ECO:0000256" key="6">
    <source>
        <dbReference type="ARBA" id="ARBA00022723"/>
    </source>
</evidence>
<dbReference type="AlphaFoldDB" id="A0A7U3YFY6"/>
<dbReference type="Pfam" id="PF00724">
    <property type="entry name" value="Oxidored_FMN"/>
    <property type="match status" value="1"/>
</dbReference>
<dbReference type="CDD" id="cd02803">
    <property type="entry name" value="OYE_like_FMN_family"/>
    <property type="match status" value="1"/>
</dbReference>
<dbReference type="GO" id="GO:0016491">
    <property type="term" value="F:oxidoreductase activity"/>
    <property type="evidence" value="ECO:0007669"/>
    <property type="project" value="UniProtKB-KW"/>
</dbReference>
<evidence type="ECO:0000256" key="8">
    <source>
        <dbReference type="ARBA" id="ARBA00023004"/>
    </source>
</evidence>
<keyword evidence="9" id="KW-0411">Iron-sulfur</keyword>
<evidence type="ECO:0000256" key="3">
    <source>
        <dbReference type="ARBA" id="ARBA00011048"/>
    </source>
</evidence>
<feature type="domain" description="NADH:flavin oxidoreductase/NADH oxidase N-terminal" evidence="11">
    <location>
        <begin position="4"/>
        <end position="334"/>
    </location>
</feature>
<dbReference type="SUPFAM" id="SSF51905">
    <property type="entry name" value="FAD/NAD(P)-binding domain"/>
    <property type="match status" value="1"/>
</dbReference>
<dbReference type="EMBL" id="CP002293">
    <property type="protein sequence ID" value="ADP75052.1"/>
    <property type="molecule type" value="Genomic_DNA"/>
</dbReference>
<evidence type="ECO:0000256" key="1">
    <source>
        <dbReference type="ARBA" id="ARBA00001917"/>
    </source>
</evidence>
<evidence type="ECO:0000256" key="4">
    <source>
        <dbReference type="ARBA" id="ARBA00022630"/>
    </source>
</evidence>
<dbReference type="GO" id="GO:0046872">
    <property type="term" value="F:metal ion binding"/>
    <property type="evidence" value="ECO:0007669"/>
    <property type="project" value="UniProtKB-KW"/>
</dbReference>
<evidence type="ECO:0000256" key="2">
    <source>
        <dbReference type="ARBA" id="ARBA00001966"/>
    </source>
</evidence>
<evidence type="ECO:0000259" key="11">
    <source>
        <dbReference type="Pfam" id="PF00724"/>
    </source>
</evidence>
<comment type="similarity">
    <text evidence="3">In the N-terminal section; belongs to the NADH:flavin oxidoreductase/NADH oxidase family.</text>
</comment>
<evidence type="ECO:0000256" key="5">
    <source>
        <dbReference type="ARBA" id="ARBA00022643"/>
    </source>
</evidence>